<comment type="catalytic activity">
    <reaction evidence="6">
        <text>adenylyl-molybdopterin + molybdate = Mo-molybdopterin + AMP + H(+)</text>
        <dbReference type="Rhea" id="RHEA:35047"/>
        <dbReference type="ChEBI" id="CHEBI:15378"/>
        <dbReference type="ChEBI" id="CHEBI:36264"/>
        <dbReference type="ChEBI" id="CHEBI:62727"/>
        <dbReference type="ChEBI" id="CHEBI:71302"/>
        <dbReference type="ChEBI" id="CHEBI:456215"/>
        <dbReference type="EC" id="2.10.1.1"/>
    </reaction>
</comment>
<protein>
    <recommendedName>
        <fullName evidence="7">Molybdopterin molybdenumtransferase</fullName>
        <ecNumber evidence="7">2.10.1.1</ecNumber>
    </recommendedName>
</protein>
<dbReference type="InterPro" id="IPR036425">
    <property type="entry name" value="MoaB/Mog-like_dom_sf"/>
</dbReference>
<feature type="domain" description="MoaB/Mog" evidence="8">
    <location>
        <begin position="183"/>
        <end position="319"/>
    </location>
</feature>
<keyword evidence="10" id="KW-1185">Reference proteome</keyword>
<evidence type="ECO:0000256" key="2">
    <source>
        <dbReference type="ARBA" id="ARBA00005046"/>
    </source>
</evidence>
<dbReference type="SMART" id="SM00852">
    <property type="entry name" value="MoCF_biosynth"/>
    <property type="match status" value="1"/>
</dbReference>
<dbReference type="NCBIfam" id="NF045515">
    <property type="entry name" value="Glp_gephyrin"/>
    <property type="match status" value="1"/>
</dbReference>
<evidence type="ECO:0000256" key="5">
    <source>
        <dbReference type="ARBA" id="ARBA00023150"/>
    </source>
</evidence>
<dbReference type="Gene3D" id="3.40.980.10">
    <property type="entry name" value="MoaB/Mog-like domain"/>
    <property type="match status" value="1"/>
</dbReference>
<gene>
    <name evidence="9" type="ORF">SAMN06295981_1708</name>
</gene>
<dbReference type="CDD" id="cd00887">
    <property type="entry name" value="MoeA"/>
    <property type="match status" value="1"/>
</dbReference>
<dbReference type="InterPro" id="IPR038987">
    <property type="entry name" value="MoeA-like"/>
</dbReference>
<dbReference type="GO" id="GO:0006777">
    <property type="term" value="P:Mo-molybdopterin cofactor biosynthetic process"/>
    <property type="evidence" value="ECO:0007669"/>
    <property type="project" value="UniProtKB-UniRule"/>
</dbReference>
<evidence type="ECO:0000256" key="1">
    <source>
        <dbReference type="ARBA" id="ARBA00002901"/>
    </source>
</evidence>
<dbReference type="RefSeq" id="WP_085549817.1">
    <property type="nucleotide sequence ID" value="NZ_FXAR01000005.1"/>
</dbReference>
<evidence type="ECO:0000256" key="4">
    <source>
        <dbReference type="ARBA" id="ARBA00022505"/>
    </source>
</evidence>
<dbReference type="SUPFAM" id="SSF63867">
    <property type="entry name" value="MoeA C-terminal domain-like"/>
    <property type="match status" value="1"/>
</dbReference>
<dbReference type="PANTHER" id="PTHR10192">
    <property type="entry name" value="MOLYBDOPTERIN BIOSYNTHESIS PROTEIN"/>
    <property type="match status" value="1"/>
</dbReference>
<dbReference type="InterPro" id="IPR036135">
    <property type="entry name" value="MoeA_linker/N_sf"/>
</dbReference>
<name>A0A1X7JL07_9CORY</name>
<dbReference type="SUPFAM" id="SSF53218">
    <property type="entry name" value="Molybdenum cofactor biosynthesis proteins"/>
    <property type="match status" value="1"/>
</dbReference>
<keyword evidence="7" id="KW-0479">Metal-binding</keyword>
<evidence type="ECO:0000256" key="6">
    <source>
        <dbReference type="ARBA" id="ARBA00047317"/>
    </source>
</evidence>
<evidence type="ECO:0000313" key="9">
    <source>
        <dbReference type="EMBL" id="SMG28613.1"/>
    </source>
</evidence>
<comment type="function">
    <text evidence="1 7">Catalyzes the insertion of molybdate into adenylated molybdopterin with the concomitant release of AMP.</text>
</comment>
<dbReference type="InterPro" id="IPR005110">
    <property type="entry name" value="MoeA_linker/N"/>
</dbReference>
<dbReference type="GO" id="GO:0046872">
    <property type="term" value="F:metal ion binding"/>
    <property type="evidence" value="ECO:0007669"/>
    <property type="project" value="UniProtKB-UniRule"/>
</dbReference>
<dbReference type="Pfam" id="PF00994">
    <property type="entry name" value="MoCF_biosynth"/>
    <property type="match status" value="1"/>
</dbReference>
<dbReference type="AlphaFoldDB" id="A0A1X7JL07"/>
<evidence type="ECO:0000256" key="7">
    <source>
        <dbReference type="RuleBase" id="RU365090"/>
    </source>
</evidence>
<keyword evidence="4 7" id="KW-0500">Molybdenum</keyword>
<keyword evidence="7" id="KW-0460">Magnesium</keyword>
<dbReference type="GO" id="GO:0061599">
    <property type="term" value="F:molybdopterin molybdotransferase activity"/>
    <property type="evidence" value="ECO:0007669"/>
    <property type="project" value="UniProtKB-UniRule"/>
</dbReference>
<dbReference type="Pfam" id="PF03453">
    <property type="entry name" value="MoeA_N"/>
    <property type="match status" value="1"/>
</dbReference>
<comment type="pathway">
    <text evidence="2 7">Cofactor biosynthesis; molybdopterin biosynthesis.</text>
</comment>
<comment type="cofactor">
    <cofactor evidence="7">
        <name>Mg(2+)</name>
        <dbReference type="ChEBI" id="CHEBI:18420"/>
    </cofactor>
</comment>
<keyword evidence="7" id="KW-0808">Transferase</keyword>
<dbReference type="NCBIfam" id="TIGR00177">
    <property type="entry name" value="molyb_syn"/>
    <property type="match status" value="1"/>
</dbReference>
<dbReference type="InterPro" id="IPR001453">
    <property type="entry name" value="MoaB/Mog_dom"/>
</dbReference>
<dbReference type="Gene3D" id="3.90.105.10">
    <property type="entry name" value="Molybdopterin biosynthesis moea protein, domain 2"/>
    <property type="match status" value="1"/>
</dbReference>
<dbReference type="PANTHER" id="PTHR10192:SF5">
    <property type="entry name" value="GEPHYRIN"/>
    <property type="match status" value="1"/>
</dbReference>
<dbReference type="EMBL" id="FXAR01000005">
    <property type="protein sequence ID" value="SMG28613.1"/>
    <property type="molecule type" value="Genomic_DNA"/>
</dbReference>
<proteinExistence type="inferred from homology"/>
<dbReference type="InterPro" id="IPR036688">
    <property type="entry name" value="MoeA_C_domain_IV_sf"/>
</dbReference>
<dbReference type="Gene3D" id="2.40.340.10">
    <property type="entry name" value="MoeA, C-terminal, domain IV"/>
    <property type="match status" value="1"/>
</dbReference>
<dbReference type="Proteomes" id="UP000193309">
    <property type="component" value="Unassembled WGS sequence"/>
</dbReference>
<dbReference type="OrthoDB" id="9804758at2"/>
<reference evidence="10" key="1">
    <citation type="submission" date="2017-04" db="EMBL/GenBank/DDBJ databases">
        <authorList>
            <person name="Varghese N."/>
            <person name="Submissions S."/>
        </authorList>
    </citation>
    <scope>NUCLEOTIDE SEQUENCE [LARGE SCALE GENOMIC DNA]</scope>
    <source>
        <strain evidence="10">VDS</strain>
    </source>
</reference>
<evidence type="ECO:0000259" key="8">
    <source>
        <dbReference type="SMART" id="SM00852"/>
    </source>
</evidence>
<dbReference type="Gene3D" id="2.170.190.11">
    <property type="entry name" value="Molybdopterin biosynthesis moea protein, domain 3"/>
    <property type="match status" value="1"/>
</dbReference>
<dbReference type="STRING" id="1610489.SAMN06295981_1708"/>
<dbReference type="GO" id="GO:0005829">
    <property type="term" value="C:cytosol"/>
    <property type="evidence" value="ECO:0007669"/>
    <property type="project" value="TreeGrafter"/>
</dbReference>
<comment type="similarity">
    <text evidence="3 7">Belongs to the MoeA family.</text>
</comment>
<dbReference type="UniPathway" id="UPA00344"/>
<dbReference type="SUPFAM" id="SSF63882">
    <property type="entry name" value="MoeA N-terminal region -like"/>
    <property type="match status" value="1"/>
</dbReference>
<sequence>MRTIPEHLAAVLATATPLPPVRVDVRAAHGLTLAADSPARLPVPPFTNSAMDGFLVHSADLEGGAPWTLPVVADVPAGAAPVPLERGSALRVMTGAPVAGDPELLRVIPVEDTDIAPGPGALPAEVTIRDLRPARTHIRRAGENIAVGEPALAAGTVLDAGGVAAAVSCRITEVEAHPRPRVAVISSGDELLEPGVTPGPGQLPDSNRVMLAALLAEHGITQVTDVHCGDGPGGFRELIDALSADHDLVLTTGGVSVGAFDVVREVTEPAGVWFGTVAQRPGQHQGAGTWNGVPLVCLPGNPVAAFVSFLLYVPPLLQTLAGRTPQRPQVTALLTGDGLPARPDRTVLAPVRVTYTEVGVMATPFDRRVGSHLVASLADTHGLAVVPPGGERLVAGDPVRVLLRLG</sequence>
<dbReference type="InterPro" id="IPR005111">
    <property type="entry name" value="MoeA_C_domain_IV"/>
</dbReference>
<accession>A0A1X7JL07</accession>
<dbReference type="Pfam" id="PF03454">
    <property type="entry name" value="MoeA_C"/>
    <property type="match status" value="1"/>
</dbReference>
<organism evidence="9 10">
    <name type="scientific">Corynebacterium pollutisoli</name>
    <dbReference type="NCBI Taxonomy" id="1610489"/>
    <lineage>
        <taxon>Bacteria</taxon>
        <taxon>Bacillati</taxon>
        <taxon>Actinomycetota</taxon>
        <taxon>Actinomycetes</taxon>
        <taxon>Mycobacteriales</taxon>
        <taxon>Corynebacteriaceae</taxon>
        <taxon>Corynebacterium</taxon>
    </lineage>
</organism>
<evidence type="ECO:0000256" key="3">
    <source>
        <dbReference type="ARBA" id="ARBA00010763"/>
    </source>
</evidence>
<dbReference type="EC" id="2.10.1.1" evidence="7"/>
<keyword evidence="5 7" id="KW-0501">Molybdenum cofactor biosynthesis</keyword>
<evidence type="ECO:0000313" key="10">
    <source>
        <dbReference type="Proteomes" id="UP000193309"/>
    </source>
</evidence>